<dbReference type="CDD" id="cd01650">
    <property type="entry name" value="RT_nLTR_like"/>
    <property type="match status" value="1"/>
</dbReference>
<name>A0A9D4U7G5_ADICA</name>
<dbReference type="InterPro" id="IPR000477">
    <property type="entry name" value="RT_dom"/>
</dbReference>
<reference evidence="3" key="1">
    <citation type="submission" date="2021-01" db="EMBL/GenBank/DDBJ databases">
        <title>Adiantum capillus-veneris genome.</title>
        <authorList>
            <person name="Fang Y."/>
            <person name="Liao Q."/>
        </authorList>
    </citation>
    <scope>NUCLEOTIDE SEQUENCE</scope>
    <source>
        <strain evidence="3">H3</strain>
        <tissue evidence="3">Leaf</tissue>
    </source>
</reference>
<sequence length="321" mass="36617">MRLFLLLMLSPQRLLMLVRWFGRTPGFESLLTCLWHRHPNTVLSMATDFYEALFTADVITRATLDACKVVWSHTRFRVTVDMSLALMTPFSFDDLQVVVGGLDPSSCLGDDGLTREFFLEHWDVLHVHLLRGCQSIFTSEVMPESLCSGLISLTSKGGEATLLRHWRPITLLSSVYKILAKMISARLRPYLLDLIHSSRTSFVQDICILNHIFKFHHAMDWASSSGQPLALLLLDFEKAYDKLDWDFLEGTLLRMGFPDAWICGVAALYRLAWCAITIAGCTSRSFQLFRLVRQGWPLAPYLFLFVAEAMSDFIRAQTPRL</sequence>
<dbReference type="PANTHER" id="PTHR19446">
    <property type="entry name" value="REVERSE TRANSCRIPTASES"/>
    <property type="match status" value="1"/>
</dbReference>
<keyword evidence="4" id="KW-1185">Reference proteome</keyword>
<evidence type="ECO:0000256" key="1">
    <source>
        <dbReference type="SAM" id="SignalP"/>
    </source>
</evidence>
<evidence type="ECO:0000313" key="4">
    <source>
        <dbReference type="Proteomes" id="UP000886520"/>
    </source>
</evidence>
<dbReference type="AlphaFoldDB" id="A0A9D4U7G5"/>
<dbReference type="PROSITE" id="PS50878">
    <property type="entry name" value="RT_POL"/>
    <property type="match status" value="1"/>
</dbReference>
<proteinExistence type="predicted"/>
<gene>
    <name evidence="3" type="ORF">GOP47_0024231</name>
</gene>
<feature type="chain" id="PRO_5038403479" description="Reverse transcriptase domain-containing protein" evidence="1">
    <location>
        <begin position="17"/>
        <end position="321"/>
    </location>
</feature>
<dbReference type="EMBL" id="JABFUD020000023">
    <property type="protein sequence ID" value="KAI5061726.1"/>
    <property type="molecule type" value="Genomic_DNA"/>
</dbReference>
<comment type="caution">
    <text evidence="3">The sequence shown here is derived from an EMBL/GenBank/DDBJ whole genome shotgun (WGS) entry which is preliminary data.</text>
</comment>
<keyword evidence="1" id="KW-0732">Signal</keyword>
<feature type="signal peptide" evidence="1">
    <location>
        <begin position="1"/>
        <end position="16"/>
    </location>
</feature>
<dbReference type="OrthoDB" id="1934719at2759"/>
<dbReference type="Proteomes" id="UP000886520">
    <property type="component" value="Chromosome 23"/>
</dbReference>
<accession>A0A9D4U7G5</accession>
<evidence type="ECO:0000313" key="3">
    <source>
        <dbReference type="EMBL" id="KAI5061726.1"/>
    </source>
</evidence>
<feature type="domain" description="Reverse transcriptase" evidence="2">
    <location>
        <begin position="135"/>
        <end position="321"/>
    </location>
</feature>
<dbReference type="Pfam" id="PF00078">
    <property type="entry name" value="RVT_1"/>
    <property type="match status" value="1"/>
</dbReference>
<protein>
    <recommendedName>
        <fullName evidence="2">Reverse transcriptase domain-containing protein</fullName>
    </recommendedName>
</protein>
<evidence type="ECO:0000259" key="2">
    <source>
        <dbReference type="PROSITE" id="PS50878"/>
    </source>
</evidence>
<organism evidence="3 4">
    <name type="scientific">Adiantum capillus-veneris</name>
    <name type="common">Maidenhair fern</name>
    <dbReference type="NCBI Taxonomy" id="13818"/>
    <lineage>
        <taxon>Eukaryota</taxon>
        <taxon>Viridiplantae</taxon>
        <taxon>Streptophyta</taxon>
        <taxon>Embryophyta</taxon>
        <taxon>Tracheophyta</taxon>
        <taxon>Polypodiopsida</taxon>
        <taxon>Polypodiidae</taxon>
        <taxon>Polypodiales</taxon>
        <taxon>Pteridineae</taxon>
        <taxon>Pteridaceae</taxon>
        <taxon>Vittarioideae</taxon>
        <taxon>Adiantum</taxon>
    </lineage>
</organism>